<evidence type="ECO:0000256" key="6">
    <source>
        <dbReference type="SAM" id="Phobius"/>
    </source>
</evidence>
<dbReference type="InterPro" id="IPR003838">
    <property type="entry name" value="ABC3_permease_C"/>
</dbReference>
<feature type="domain" description="ABC3 transporter permease C-terminal" evidence="7">
    <location>
        <begin position="260"/>
        <end position="377"/>
    </location>
</feature>
<feature type="transmembrane region" description="Helical" evidence="6">
    <location>
        <begin position="423"/>
        <end position="441"/>
    </location>
</feature>
<dbReference type="Pfam" id="PF02687">
    <property type="entry name" value="FtsX"/>
    <property type="match status" value="2"/>
</dbReference>
<evidence type="ECO:0000256" key="5">
    <source>
        <dbReference type="ARBA" id="ARBA00023136"/>
    </source>
</evidence>
<feature type="transmembrane region" description="Helical" evidence="6">
    <location>
        <begin position="248"/>
        <end position="273"/>
    </location>
</feature>
<keyword evidence="2" id="KW-1003">Cell membrane</keyword>
<evidence type="ECO:0000256" key="2">
    <source>
        <dbReference type="ARBA" id="ARBA00022475"/>
    </source>
</evidence>
<name>A0A1V4SR01_RUMHU</name>
<feature type="domain" description="ABC3 transporter permease C-terminal" evidence="7">
    <location>
        <begin position="663"/>
        <end position="783"/>
    </location>
</feature>
<evidence type="ECO:0000256" key="4">
    <source>
        <dbReference type="ARBA" id="ARBA00022989"/>
    </source>
</evidence>
<dbReference type="RefSeq" id="WP_080062621.1">
    <property type="nucleotide sequence ID" value="NZ_MZGX01000001.1"/>
</dbReference>
<keyword evidence="4 6" id="KW-1133">Transmembrane helix</keyword>
<organism evidence="8 9">
    <name type="scientific">Ruminiclostridium hungatei</name>
    <name type="common">Clostridium hungatei</name>
    <dbReference type="NCBI Taxonomy" id="48256"/>
    <lineage>
        <taxon>Bacteria</taxon>
        <taxon>Bacillati</taxon>
        <taxon>Bacillota</taxon>
        <taxon>Clostridia</taxon>
        <taxon>Eubacteriales</taxon>
        <taxon>Oscillospiraceae</taxon>
        <taxon>Ruminiclostridium</taxon>
    </lineage>
</organism>
<dbReference type="EMBL" id="MZGX01000001">
    <property type="protein sequence ID" value="OPX46300.1"/>
    <property type="molecule type" value="Genomic_DNA"/>
</dbReference>
<evidence type="ECO:0000313" key="8">
    <source>
        <dbReference type="EMBL" id="OPX46300.1"/>
    </source>
</evidence>
<feature type="transmembrane region" description="Helical" evidence="6">
    <location>
        <begin position="345"/>
        <end position="368"/>
    </location>
</feature>
<evidence type="ECO:0000256" key="3">
    <source>
        <dbReference type="ARBA" id="ARBA00022692"/>
    </source>
</evidence>
<dbReference type="GO" id="GO:0005886">
    <property type="term" value="C:plasma membrane"/>
    <property type="evidence" value="ECO:0007669"/>
    <property type="project" value="UniProtKB-SubCell"/>
</dbReference>
<dbReference type="PANTHER" id="PTHR30287:SF2">
    <property type="entry name" value="BLL1001 PROTEIN"/>
    <property type="match status" value="1"/>
</dbReference>
<reference evidence="8 9" key="1">
    <citation type="submission" date="2017-03" db="EMBL/GenBank/DDBJ databases">
        <title>Genome sequence of Clostridium hungatei DSM 14427.</title>
        <authorList>
            <person name="Poehlein A."/>
            <person name="Daniel R."/>
        </authorList>
    </citation>
    <scope>NUCLEOTIDE SEQUENCE [LARGE SCALE GENOMIC DNA]</scope>
    <source>
        <strain evidence="8 9">DSM 14427</strain>
    </source>
</reference>
<dbReference type="STRING" id="48256.CLHUN_01160"/>
<feature type="transmembrane region" description="Helical" evidence="6">
    <location>
        <begin position="754"/>
        <end position="776"/>
    </location>
</feature>
<evidence type="ECO:0000313" key="9">
    <source>
        <dbReference type="Proteomes" id="UP000191554"/>
    </source>
</evidence>
<feature type="transmembrane region" description="Helical" evidence="6">
    <location>
        <begin position="306"/>
        <end position="325"/>
    </location>
</feature>
<accession>A0A1V4SR01</accession>
<dbReference type="OrthoDB" id="9766372at2"/>
<keyword evidence="3 6" id="KW-0812">Transmembrane</keyword>
<dbReference type="Proteomes" id="UP000191554">
    <property type="component" value="Unassembled WGS sequence"/>
</dbReference>
<keyword evidence="9" id="KW-1185">Reference proteome</keyword>
<dbReference type="PANTHER" id="PTHR30287">
    <property type="entry name" value="MEMBRANE COMPONENT OF PREDICTED ABC SUPERFAMILY METABOLITE UPTAKE TRANSPORTER"/>
    <property type="match status" value="1"/>
</dbReference>
<sequence>MFIKILKKDIKRKKAMNIILSLFMIVASMLIASSTSLLYTTTTALQHFKQVSETSDNLIVTFSSPENDRRMLEWGRKCRKVKEISSEDMILALAEKITIPSEGRKLEDGATLTVAKIPVKNNLVFNEKEELFELKAGEAALPNIIRESAGLKIGDTVKISIGDVEKELLVKHFLKDVLFGSGLMGLKRIIVSDEDYDDFHGTEDKSIIKLWSVMKTETATYEEVEKEFSKTSISSISTFNSKTISYTYIMDLTTAAIMSILSIFLIFISFLILRFTIRFTIEEDYKEIGIMKAVGLKNRAIKNIYLVKYFAIALLGGSLGFVASIPFSGFLKDNISQNIMMTTGILNYFLAGLSSVLVIAATLLFCYLCTGRINKMTAIDAIRQGSIGERFSASRKLKLHNTGYISTPVFMAVSDLVTGFRKFIVLMLTFIMGTLIIIVPINDINTLASDDVVTLFGLAHSDFNLRPDGYGVSYREAGVERLMDYTYSIEMEMEKKGFDTDIHPEIMFMTKIYAGNPDDSRNILGMQAYGYPTGNYAYLKGTPPKLENELALTEKTAGYFGIGIGDSVNCIEKNGTKKYIVTALFQSMNNLGHSVRFSEEHIMDMQDSSAFTLFGEFKDKENKTGQFNALKEKFPELKIRNSREYVDSFMGNISGQIDIIKAIILIVVLSINFLITCLLVRMLLTKETADVALLKALGFKNGDIRKWQAVRIMIILVVSVILGTLLANLTGSYLSSGIFNFMGATHIKLNIEPLQVYLLYPIIILAVTMTAVLISLGQVRSTNIWEINNQE</sequence>
<comment type="caution">
    <text evidence="8">The sequence shown here is derived from an EMBL/GenBank/DDBJ whole genome shotgun (WGS) entry which is preliminary data.</text>
</comment>
<comment type="subcellular location">
    <subcellularLocation>
        <location evidence="1">Cell membrane</location>
        <topology evidence="1">Multi-pass membrane protein</topology>
    </subcellularLocation>
</comment>
<protein>
    <submittedName>
        <fullName evidence="8">FtsX-like permease family protein</fullName>
    </submittedName>
</protein>
<dbReference type="InterPro" id="IPR038766">
    <property type="entry name" value="Membrane_comp_ABC_pdt"/>
</dbReference>
<feature type="transmembrane region" description="Helical" evidence="6">
    <location>
        <begin position="709"/>
        <end position="734"/>
    </location>
</feature>
<proteinExistence type="predicted"/>
<evidence type="ECO:0000259" key="7">
    <source>
        <dbReference type="Pfam" id="PF02687"/>
    </source>
</evidence>
<evidence type="ECO:0000256" key="1">
    <source>
        <dbReference type="ARBA" id="ARBA00004651"/>
    </source>
</evidence>
<dbReference type="AlphaFoldDB" id="A0A1V4SR01"/>
<gene>
    <name evidence="8" type="ORF">CLHUN_01160</name>
</gene>
<feature type="transmembrane region" description="Helical" evidence="6">
    <location>
        <begin position="662"/>
        <end position="684"/>
    </location>
</feature>
<keyword evidence="5 6" id="KW-0472">Membrane</keyword>